<dbReference type="AlphaFoldDB" id="A0AAV4BD09"/>
<keyword evidence="2" id="KW-1185">Reference proteome</keyword>
<dbReference type="EMBL" id="BLXT01004823">
    <property type="protein sequence ID" value="GFO17438.1"/>
    <property type="molecule type" value="Genomic_DNA"/>
</dbReference>
<comment type="caution">
    <text evidence="1">The sequence shown here is derived from an EMBL/GenBank/DDBJ whole genome shotgun (WGS) entry which is preliminary data.</text>
</comment>
<evidence type="ECO:0000313" key="1">
    <source>
        <dbReference type="EMBL" id="GFO17438.1"/>
    </source>
</evidence>
<feature type="non-terminal residue" evidence="1">
    <location>
        <position position="1"/>
    </location>
</feature>
<evidence type="ECO:0000313" key="2">
    <source>
        <dbReference type="Proteomes" id="UP000735302"/>
    </source>
</evidence>
<accession>A0AAV4BD09</accession>
<protein>
    <submittedName>
        <fullName evidence="1">Uncharacterized protein</fullName>
    </submittedName>
</protein>
<organism evidence="1 2">
    <name type="scientific">Plakobranchus ocellatus</name>
    <dbReference type="NCBI Taxonomy" id="259542"/>
    <lineage>
        <taxon>Eukaryota</taxon>
        <taxon>Metazoa</taxon>
        <taxon>Spiralia</taxon>
        <taxon>Lophotrochozoa</taxon>
        <taxon>Mollusca</taxon>
        <taxon>Gastropoda</taxon>
        <taxon>Heterobranchia</taxon>
        <taxon>Euthyneura</taxon>
        <taxon>Panpulmonata</taxon>
        <taxon>Sacoglossa</taxon>
        <taxon>Placobranchoidea</taxon>
        <taxon>Plakobranchidae</taxon>
        <taxon>Plakobranchus</taxon>
    </lineage>
</organism>
<dbReference type="Proteomes" id="UP000735302">
    <property type="component" value="Unassembled WGS sequence"/>
</dbReference>
<reference evidence="1 2" key="1">
    <citation type="journal article" date="2021" name="Elife">
        <title>Chloroplast acquisition without the gene transfer in kleptoplastic sea slugs, Plakobranchus ocellatus.</title>
        <authorList>
            <person name="Maeda T."/>
            <person name="Takahashi S."/>
            <person name="Yoshida T."/>
            <person name="Shimamura S."/>
            <person name="Takaki Y."/>
            <person name="Nagai Y."/>
            <person name="Toyoda A."/>
            <person name="Suzuki Y."/>
            <person name="Arimoto A."/>
            <person name="Ishii H."/>
            <person name="Satoh N."/>
            <person name="Nishiyama T."/>
            <person name="Hasebe M."/>
            <person name="Maruyama T."/>
            <person name="Minagawa J."/>
            <person name="Obokata J."/>
            <person name="Shigenobu S."/>
        </authorList>
    </citation>
    <scope>NUCLEOTIDE SEQUENCE [LARGE SCALE GENOMIC DNA]</scope>
</reference>
<gene>
    <name evidence="1" type="ORF">PoB_004394300</name>
</gene>
<proteinExistence type="predicted"/>
<name>A0AAV4BD09_9GAST</name>
<sequence>LYEKTDIKKIGTQNVIERFASFHIETPSPERLFFVRDQNLSGIYCDKGVWCEERFLWKPHALNPRSSISVTIDTLDKEGVRFYTFFHLTNGKLYQYNLSISTSQYSMGLTKCADYLLLNLSENYKLPWDSEYDRASANFFVLPPSRNITVQTCDMSITGENMVYWISQSRESKVLWIDLPSSIFSGNFSTLMITFDNQKSMMGVYYLFLRTLDWSKAPGSIFLGETIEGGKGIFEISAPSAFDRDPVMYVSTDRFSSEIAFKCDQQTVCANGINWTATHQEGKYVFIVETNVTSEDHLSPRLPLAKDYLEWRVSFFDERISAGDINQYYKLLLFPEGMEKYVTYVSSNARESGQEMTYSIRVNWTKKLADYLFVFPSLDDAGIRCERSKRCNKQFLFHKEETLSGSLLVRLEVHIDKIKNINNYALFLTDENQMDFRIYRFSSHPTCKCLEHNTPLVFLCNNIWPEDGIN</sequence>